<evidence type="ECO:0008006" key="3">
    <source>
        <dbReference type="Google" id="ProtNLM"/>
    </source>
</evidence>
<evidence type="ECO:0000313" key="1">
    <source>
        <dbReference type="EMBL" id="OCH97306.1"/>
    </source>
</evidence>
<proteinExistence type="predicted"/>
<dbReference type="Proteomes" id="UP000093336">
    <property type="component" value="Unassembled WGS sequence"/>
</dbReference>
<name>A0ABX2XWK5_9GAMM</name>
<organism evidence="1 2">
    <name type="scientific">Legionella jamestowniensis</name>
    <dbReference type="NCBI Taxonomy" id="455"/>
    <lineage>
        <taxon>Bacteria</taxon>
        <taxon>Pseudomonadati</taxon>
        <taxon>Pseudomonadota</taxon>
        <taxon>Gammaproteobacteria</taxon>
        <taxon>Legionellales</taxon>
        <taxon>Legionellaceae</taxon>
        <taxon>Legionella</taxon>
    </lineage>
</organism>
<protein>
    <recommendedName>
        <fullName evidence="3">Dot/Icm T4SS effector</fullName>
    </recommendedName>
</protein>
<sequence length="2856" mass="327556">MGNHFVTSFLSTIDLATARKLFAEEQPDSTVLNLTVDKLIEQQAFDNLAIILTLLCENEAINPYFELKSKVLLPLLIEALDSSNDTQIREKLKHLDILLLDNQTSWQAILSQLISWIESHPQHPGFLLLLQHLPATQRERLYSRLLETADGNPSWLATLITYILSNRPSDSLQKELHRHFAKLASYVLLSPVSHDNINTLSLALTTEQLVNIIFQLRAIAATYSSETREKLHQRFSERRQIYLYKYDALATALTVRATNSQAEYEQLIHNNSELANILMIKRLKRQVAYNRQKELVLELLTHSDKYDLKDPLLKAAATESFLTVFTQLSQRDLIPCFRKYYLFYSNKNLAEVIRFLDLFSNKTHDLTKILSCINEIDDEDRTITINFVTTSKVANYELMGKCLERLNEKQLINLCGHMMALRQITRNEGELLSTIYYRILAKKISASPSSTQHFLDLARAIKLLPDEFIDESTTSLLSFFKTNSVLHYQWLSALFAVGINKTRLLSPCCELLKQIKPSEKLSLLQYFSSEELLVFYLYMLRNNASIEDFDCLVELLKTTDRQPLLLYLLLNTPPHQAFLDQLMPFIEDKNLITLIEQLIDKVKEDKDYTATLNELLKHFCHRLQTAREENAPLHQWVDGSQYVEPLALHLLENPVCFYLLSSRSSFFQELTPMLLKIYLGNNAAADLKLRINRLLNLIHLTPQTTASIALNLLSYFQSSPKKLQTLFTNLEAAQHSLNHQGQQNYRNLKQACWHLLKPKTDHYDDTCCVTLLTTQLGVAHCFDPVLAKLAVNISESEDAHLGAQYLTQIEAAALEQIAPASLAMILTKSTQDANLTNWQKVACYLKNRDLAENLVFIKNLISHLKKSTNPVLLKHALQFLTQLEGFEKLLPHLKEDELQWFLQECSNNKLIKKIPYWCNLLLNQSTFDKLNYASLFILLPQEQHCLESIYQNENLKPHLHTLFTQLASLNAKPAHFITLFNELSKESTQQKRELIKKAQLLMQAPTIEPIALFVINMLLLTLDDLQINSSADVQLVLQHLQLISNFAKKQQEKSNSPDCFSHELHQLILNTFSYLFEQNSRWANQLLVSEEFSHIAVEWLNQVDAKSIERHPFTKLLLQNATLQFHPTLIYDPRFQAFVKQLLTTPPASMNEDQFALLFEKLTAENQTELAFKLLQQPTLGDVQWSSLMILAHTLPVATLYSIYAESKTRFVFVDLLARHHAGMTFLSEAQRNTLIAEITSGKQVLRILDSYSPVATKIDFVDAIFSYLETTGTPLSSWLEAMNVDTQTMTAFSNFTTGEKNKQKLYEAIKNDHYYEHGINDYLQNPTLDMSLEPTGLLFSLSTQIALNPWEGWQCQFSLLKKLPPNILKQIIQNQFELFEQVNQLTVFFEPLGVCEEVAPHMLLSARWVQSLPLINSILTSISRSQRNSEFRNLFLPTALYQQVILPLLNESLTADQTPFESFYDLLVDYAQTIKANLPAHEPLISSDILQYQHHLQAIENYSFPKLIQLLRPHSYFCKIKNGLVSALHETEIELLSTAAQRHKEWLSSKKFSPSMQLAKLLTALLQCPKVLEDDVFRRWLLLHCFFSPIAEPVDENLLKQLISYFPTKELEGELSLTYQRIQRMGEAYKLLKTFNTTSSLSEITQSLYTQSVENLTLALSATQFAHLPHLSNLLLMVLQAKKTNLSLQQLQVLLLPSQFSHQLDVEWFHLEIAKLNDLEYELTERCRHLLALGLSAHNDSQDLARLTALSHSFIKDNLGSLTRILTSYQTVFSSPEKNFLAHKLLRFLENLHSDPQKTSMLLKSLNTTFVIDIINFALTDPKTYEELLLKIIDAGFGELYQNRLSAKMEDAFNFKRSKEDTVFLTNLSLEDFASLSVAQVEELLILQRLYFKLKPLPHLAIWSLGNEKSEYKQFCADASLYQSLLQMQQKLKTFGLEEDLLIKAKQNLAACFNFFSINNKAIGYYTIMEKFHREMNIQQPGIYFHWLCLLSFFTEDRSILISSFIEWLHQTSEPSLANQAFLKKLLLHILNLGLLKDLCKCLGKEKGITGVKANWLYEHIRTQSDAVSLISNIVLGFSWDWLKEHIKNSSPEHIALLDSVLQQENHVKMITTNADTKLTLYAVLNQCQFAVNDLINLQKKSDNPIIKSLIGAHLLGRQDFIDQLQGEAFIAQLADAEKPLCPRLSPLIKDLHLEELPSDVVKQLHPEAAATLLCSIKNFHRLDKVCVEPLLHILGEQTEVFISYWLTYLATMPNSVKPLIAMTNLLSTKIPTALANLSENKRHPILSLFIQHLNELDGTRVKNFIPLCEESHLNYAAHLYLYKGQSETISVQFIHELTDKLLEKKAAFSSQTIQLLMRLSEDSNFSALRGKLGRATSDYLRSSALFADCSIFYDEGRLNIKRMQKLVPLQSGQKTTEAQHHFLQAFTQTFKNMFIAQESSALQLNDLTINPLIDVIMKDSDKLPSFDYFLIHYHGKLEPLERCFNDYLDYLTENTSSTTSKRLHTIAWLLTRAEMNANIKGILFNALLSHPQLLDGQISGGLLMFNCEQAILRFGMNGNYQTVINLCSWGLPFLEVGSDDEKMAKRALKEAQFESSISTVTGFLAPLRVWLKRSFFYGWEAWFEPRKPHYVLLNNTRNSETSSSTIILQKLQTEKTGEDNPTEENRLSRENLETLLTHLDATAPIPSLTTLVHALSIYDWQKAMTTEIQTRKTVDDLFDALWQRTKWDKNLANWFYPHLDPFINNRQRLIGLYIQENQQEHLTSLLSRAVAGPGQFQDLANLLFESEEPKLVTQQESESVPLRTNPSSILEQVTDGFSSISSFFWTPISNKIENIQTYTAAAVQPSWLINLFRR</sequence>
<accession>A0ABX2XWK5</accession>
<evidence type="ECO:0000313" key="2">
    <source>
        <dbReference type="Proteomes" id="UP000093336"/>
    </source>
</evidence>
<comment type="caution">
    <text evidence="1">The sequence shown here is derived from an EMBL/GenBank/DDBJ whole genome shotgun (WGS) entry which is preliminary data.</text>
</comment>
<keyword evidence="2" id="KW-1185">Reference proteome</keyword>
<gene>
    <name evidence="1" type="ORF">A8135_03345</name>
</gene>
<reference evidence="1 2" key="1">
    <citation type="submission" date="2016-05" db="EMBL/GenBank/DDBJ databases">
        <authorList>
            <person name="Prochazka B."/>
            <person name="Indra A."/>
            <person name="Hasenberger P."/>
            <person name="Blaschitz M."/>
            <person name="Wagner L."/>
            <person name="Wewalka G."/>
            <person name="Sorschag S."/>
            <person name="Schmid D."/>
            <person name="Ruppitsch W."/>
        </authorList>
    </citation>
    <scope>NUCLEOTIDE SEQUENCE [LARGE SCALE GENOMIC DNA]</scope>
    <source>
        <strain evidence="1 2">974010_12</strain>
    </source>
</reference>
<dbReference type="EMBL" id="LYOZ01000045">
    <property type="protein sequence ID" value="OCH97306.1"/>
    <property type="molecule type" value="Genomic_DNA"/>
</dbReference>
<dbReference type="RefSeq" id="WP_065621051.1">
    <property type="nucleotide sequence ID" value="NZ_LYOZ01000045.1"/>
</dbReference>